<evidence type="ECO:0000313" key="3">
    <source>
        <dbReference type="Proteomes" id="UP000005426"/>
    </source>
</evidence>
<dbReference type="Pfam" id="PF06985">
    <property type="entry name" value="HET"/>
    <property type="match status" value="1"/>
</dbReference>
<proteinExistence type="predicted"/>
<protein>
    <recommendedName>
        <fullName evidence="1">Heterokaryon incompatibility domain-containing protein</fullName>
    </recommendedName>
</protein>
<sequence length="682" mass="77105">MNAEDSAKPWEQCPHCKEIFGQVYDKRIKLSSIVASKCARCWAVREILSCVTDTANPWTELVGSIWHDNTLEIGVITPEDSLETAKGYKIYIVADSEKHARSDSRLGIPIAYTPTHKNYRPIKDSDAERISVAKGWLADCVASHETCNAECQEYEWPRRVLDISQDDVIRLVSIEDPPHEATYVALSYCWGRRGGNLCTYESNLAQHRQGIPSKSLPQTIQDIVSVCKQLGQQYLWVDALCIIQDDPADKMAQIPRMADIYSGALLVISAAGTADVLEGCPLGPPELQPSQPKVFELEYTRHIGADSENKTAGKVTVVVERMEHEHCRRLPGHWARETFDQDGVDLLNTIEDRAWTFQERFLAKRALYIGKGELSWVCASAVQCECRKSRLEVKNEDGDRVFNHRYCIGHVSTKRLFSDSNKDIYKTFSYLWTEIVTMYSARLLTQFTDRVAALEGLSAAFSRRWPDVYARKDYAFGCWEPFLRDLLVWYATGEPVSENVKRDLFPSWAWPSSGRAVTFTSWVWYGVDPKPWVEVLRLERGQLFDEVNVFGSGKGILTIRAPLIACTGEAAAFDDGSQGDDVLYTALDAKLPFLKGYPSLDDPSQKEEWKTVTHMILLASYPFKAQGSSRPLSFALLCVAPVPGKDEFRRIGMMTTVRPKRTFEAHEFEELLVPHISDVKLV</sequence>
<dbReference type="InterPro" id="IPR010730">
    <property type="entry name" value="HET"/>
</dbReference>
<dbReference type="eggNOG" id="ENOG502T8KX">
    <property type="taxonomic scope" value="Eukaryota"/>
</dbReference>
<gene>
    <name evidence="2" type="ORF">TRIATDRAFT_291431</name>
</gene>
<dbReference type="PANTHER" id="PTHR33112">
    <property type="entry name" value="DOMAIN PROTEIN, PUTATIVE-RELATED"/>
    <property type="match status" value="1"/>
</dbReference>
<dbReference type="HOGENOM" id="CLU_002639_2_8_1"/>
<dbReference type="EMBL" id="ABDG02000021">
    <property type="protein sequence ID" value="EHK47296.1"/>
    <property type="molecule type" value="Genomic_DNA"/>
</dbReference>
<name>G9NQF4_HYPAI</name>
<dbReference type="Proteomes" id="UP000005426">
    <property type="component" value="Unassembled WGS sequence"/>
</dbReference>
<keyword evidence="3" id="KW-1185">Reference proteome</keyword>
<accession>G9NQF4</accession>
<dbReference type="PANTHER" id="PTHR33112:SF16">
    <property type="entry name" value="HETEROKARYON INCOMPATIBILITY DOMAIN-CONTAINING PROTEIN"/>
    <property type="match status" value="1"/>
</dbReference>
<organism evidence="2 3">
    <name type="scientific">Hypocrea atroviridis (strain ATCC 20476 / IMI 206040)</name>
    <name type="common">Trichoderma atroviride</name>
    <dbReference type="NCBI Taxonomy" id="452589"/>
    <lineage>
        <taxon>Eukaryota</taxon>
        <taxon>Fungi</taxon>
        <taxon>Dikarya</taxon>
        <taxon>Ascomycota</taxon>
        <taxon>Pezizomycotina</taxon>
        <taxon>Sordariomycetes</taxon>
        <taxon>Hypocreomycetidae</taxon>
        <taxon>Hypocreales</taxon>
        <taxon>Hypocreaceae</taxon>
        <taxon>Trichoderma</taxon>
    </lineage>
</organism>
<evidence type="ECO:0000259" key="1">
    <source>
        <dbReference type="Pfam" id="PF06985"/>
    </source>
</evidence>
<comment type="caution">
    <text evidence="2">The sequence shown here is derived from an EMBL/GenBank/DDBJ whole genome shotgun (WGS) entry which is preliminary data.</text>
</comment>
<dbReference type="AlphaFoldDB" id="G9NQF4"/>
<dbReference type="KEGG" id="tatv:25780143"/>
<dbReference type="OrthoDB" id="5347061at2759"/>
<dbReference type="GeneID" id="25780143"/>
<dbReference type="OMA" id="MEHERCR"/>
<feature type="domain" description="Heterokaryon incompatibility" evidence="1">
    <location>
        <begin position="183"/>
        <end position="359"/>
    </location>
</feature>
<reference evidence="2 3" key="1">
    <citation type="journal article" date="2011" name="Genome Biol.">
        <title>Comparative genome sequence analysis underscores mycoparasitism as the ancestral life style of Trichoderma.</title>
        <authorList>
            <person name="Kubicek C.P."/>
            <person name="Herrera-Estrella A."/>
            <person name="Seidl-Seiboth V."/>
            <person name="Martinez D.A."/>
            <person name="Druzhinina I.S."/>
            <person name="Thon M."/>
            <person name="Zeilinger S."/>
            <person name="Casas-Flores S."/>
            <person name="Horwitz B.A."/>
            <person name="Mukherjee P.K."/>
            <person name="Mukherjee M."/>
            <person name="Kredics L."/>
            <person name="Alcaraz L.D."/>
            <person name="Aerts A."/>
            <person name="Antal Z."/>
            <person name="Atanasova L."/>
            <person name="Cervantes-Badillo M.G."/>
            <person name="Challacombe J."/>
            <person name="Chertkov O."/>
            <person name="McCluskey K."/>
            <person name="Coulpier F."/>
            <person name="Deshpande N."/>
            <person name="von Doehren H."/>
            <person name="Ebbole D.J."/>
            <person name="Esquivel-Naranjo E.U."/>
            <person name="Fekete E."/>
            <person name="Flipphi M."/>
            <person name="Glaser F."/>
            <person name="Gomez-Rodriguez E.Y."/>
            <person name="Gruber S."/>
            <person name="Han C."/>
            <person name="Henrissat B."/>
            <person name="Hermosa R."/>
            <person name="Hernandez-Onate M."/>
            <person name="Karaffa L."/>
            <person name="Kosti I."/>
            <person name="Le Crom S."/>
            <person name="Lindquist E."/>
            <person name="Lucas S."/>
            <person name="Luebeck M."/>
            <person name="Luebeck P.S."/>
            <person name="Margeot A."/>
            <person name="Metz B."/>
            <person name="Misra M."/>
            <person name="Nevalainen H."/>
            <person name="Omann M."/>
            <person name="Packer N."/>
            <person name="Perrone G."/>
            <person name="Uresti-Rivera E.E."/>
            <person name="Salamov A."/>
            <person name="Schmoll M."/>
            <person name="Seiboth B."/>
            <person name="Shapiro H."/>
            <person name="Sukno S."/>
            <person name="Tamayo-Ramos J.A."/>
            <person name="Tisch D."/>
            <person name="Wiest A."/>
            <person name="Wilkinson H.H."/>
            <person name="Zhang M."/>
            <person name="Coutinho P.M."/>
            <person name="Kenerley C.M."/>
            <person name="Monte E."/>
            <person name="Baker S.E."/>
            <person name="Grigoriev I.V."/>
        </authorList>
    </citation>
    <scope>NUCLEOTIDE SEQUENCE [LARGE SCALE GENOMIC DNA]</scope>
    <source>
        <strain evidence="3">ATCC 20476 / IMI 206040</strain>
    </source>
</reference>
<evidence type="ECO:0000313" key="2">
    <source>
        <dbReference type="EMBL" id="EHK47296.1"/>
    </source>
</evidence>